<sequence>MQRGEDDDWILKQIKQIAYGIGYVLSGGKGNDPQFEVVFPQPDTKALPYQKEIQLLIDQHQYAKAADRLLSVQYAMADADFMKLGVWFYDTVNGIPEAQLEAGGYSKAAIVAGLKQLAELRES</sequence>
<proteinExistence type="predicted"/>
<reference evidence="1 2" key="1">
    <citation type="journal article" date="2015" name="Genome Announc.">
        <title>Expanding the biotechnology potential of lactobacilli through comparative genomics of 213 strains and associated genera.</title>
        <authorList>
            <person name="Sun Z."/>
            <person name="Harris H.M."/>
            <person name="McCann A."/>
            <person name="Guo C."/>
            <person name="Argimon S."/>
            <person name="Zhang W."/>
            <person name="Yang X."/>
            <person name="Jeffery I.B."/>
            <person name="Cooney J.C."/>
            <person name="Kagawa T.F."/>
            <person name="Liu W."/>
            <person name="Song Y."/>
            <person name="Salvetti E."/>
            <person name="Wrobel A."/>
            <person name="Rasinkangas P."/>
            <person name="Parkhill J."/>
            <person name="Rea M.C."/>
            <person name="O'Sullivan O."/>
            <person name="Ritari J."/>
            <person name="Douillard F.P."/>
            <person name="Paul Ross R."/>
            <person name="Yang R."/>
            <person name="Briner A.E."/>
            <person name="Felis G.E."/>
            <person name="de Vos W.M."/>
            <person name="Barrangou R."/>
            <person name="Klaenhammer T.R."/>
            <person name="Caufield P.W."/>
            <person name="Cui Y."/>
            <person name="Zhang H."/>
            <person name="O'Toole P.W."/>
        </authorList>
    </citation>
    <scope>NUCLEOTIDE SEQUENCE [LARGE SCALE GENOMIC DNA]</scope>
    <source>
        <strain evidence="1 2">DSM 23365</strain>
    </source>
</reference>
<keyword evidence="2" id="KW-1185">Reference proteome</keyword>
<dbReference type="AlphaFoldDB" id="A0A0R2F156"/>
<evidence type="ECO:0000313" key="1">
    <source>
        <dbReference type="EMBL" id="KRN20005.1"/>
    </source>
</evidence>
<dbReference type="InterPro" id="IPR045507">
    <property type="entry name" value="DUF6483"/>
</dbReference>
<dbReference type="Proteomes" id="UP000051442">
    <property type="component" value="Unassembled WGS sequence"/>
</dbReference>
<protein>
    <submittedName>
        <fullName evidence="1">Uncharacterized protein</fullName>
    </submittedName>
</protein>
<gene>
    <name evidence="1" type="ORF">FD14_GL001642</name>
</gene>
<dbReference type="Pfam" id="PF20092">
    <property type="entry name" value="DUF6483"/>
    <property type="match status" value="1"/>
</dbReference>
<accession>A0A0R2F156</accession>
<comment type="caution">
    <text evidence="1">The sequence shown here is derived from an EMBL/GenBank/DDBJ whole genome shotgun (WGS) entry which is preliminary data.</text>
</comment>
<dbReference type="EMBL" id="AYZM01000134">
    <property type="protein sequence ID" value="KRN20005.1"/>
    <property type="molecule type" value="Genomic_DNA"/>
</dbReference>
<dbReference type="RefSeq" id="WP_054736281.1">
    <property type="nucleotide sequence ID" value="NZ_AYZM01000134.1"/>
</dbReference>
<dbReference type="OrthoDB" id="2306268at2"/>
<organism evidence="1 2">
    <name type="scientific">Secundilactobacillus similis DSM 23365 = JCM 2765</name>
    <dbReference type="NCBI Taxonomy" id="1423804"/>
    <lineage>
        <taxon>Bacteria</taxon>
        <taxon>Bacillati</taxon>
        <taxon>Bacillota</taxon>
        <taxon>Bacilli</taxon>
        <taxon>Lactobacillales</taxon>
        <taxon>Lactobacillaceae</taxon>
        <taxon>Secundilactobacillus</taxon>
    </lineage>
</organism>
<evidence type="ECO:0000313" key="2">
    <source>
        <dbReference type="Proteomes" id="UP000051442"/>
    </source>
</evidence>
<name>A0A0R2F156_9LACO</name>
<dbReference type="PATRIC" id="fig|1423804.4.peg.1770"/>